<evidence type="ECO:0000313" key="2">
    <source>
        <dbReference type="EMBL" id="BBE18064.1"/>
    </source>
</evidence>
<keyword evidence="3" id="KW-1185">Reference proteome</keyword>
<organism evidence="2 3">
    <name type="scientific">Aquipluma nitroreducens</name>
    <dbReference type="NCBI Taxonomy" id="2010828"/>
    <lineage>
        <taxon>Bacteria</taxon>
        <taxon>Pseudomonadati</taxon>
        <taxon>Bacteroidota</taxon>
        <taxon>Bacteroidia</taxon>
        <taxon>Marinilabiliales</taxon>
        <taxon>Prolixibacteraceae</taxon>
        <taxon>Aquipluma</taxon>
    </lineage>
</organism>
<dbReference type="EMBL" id="AP018694">
    <property type="protein sequence ID" value="BBE18064.1"/>
    <property type="molecule type" value="Genomic_DNA"/>
</dbReference>
<feature type="region of interest" description="Disordered" evidence="1">
    <location>
        <begin position="90"/>
        <end position="125"/>
    </location>
</feature>
<dbReference type="RefSeq" id="WP_318350999.1">
    <property type="nucleotide sequence ID" value="NZ_AP018694.1"/>
</dbReference>
<evidence type="ECO:0000256" key="1">
    <source>
        <dbReference type="SAM" id="MobiDB-lite"/>
    </source>
</evidence>
<dbReference type="KEGG" id="anf:AQPE_2224"/>
<proteinExistence type="predicted"/>
<gene>
    <name evidence="2" type="ORF">AQPE_2224</name>
</gene>
<evidence type="ECO:0000313" key="3">
    <source>
        <dbReference type="Proteomes" id="UP001193389"/>
    </source>
</evidence>
<protein>
    <submittedName>
        <fullName evidence="2">Uncharacterized protein</fullName>
    </submittedName>
</protein>
<name>A0A5K7S9U1_9BACT</name>
<accession>A0A5K7S9U1</accession>
<dbReference type="SUPFAM" id="SSF56935">
    <property type="entry name" value="Porins"/>
    <property type="match status" value="1"/>
</dbReference>
<feature type="compositionally biased region" description="Polar residues" evidence="1">
    <location>
        <begin position="103"/>
        <end position="116"/>
    </location>
</feature>
<dbReference type="AlphaFoldDB" id="A0A5K7S9U1"/>
<reference evidence="2" key="1">
    <citation type="journal article" date="2020" name="Int. J. Syst. Evol. Microbiol.">
        <title>Aquipluma nitroreducens gen. nov. sp. nov., a novel facultatively anaerobic bacterium isolated from a freshwater lake.</title>
        <authorList>
            <person name="Watanabe M."/>
            <person name="Kojima H."/>
            <person name="Fukui M."/>
        </authorList>
    </citation>
    <scope>NUCLEOTIDE SEQUENCE</scope>
    <source>
        <strain evidence="2">MeG22</strain>
    </source>
</reference>
<sequence>MTLSILNLYGQEDRPIAEGKVSYITLQNIYVKFETSGLVQPGDTVFIRKDQALVPLFVTESVSSLSCVGKPVAKTDIKVSDVVVIKVKKSSKPTPRKDKIPTGPSSLRTDSVQSPESKLPDKSVPGLERAERIWGRLSATSYSSFSNTSDFNQRMRYTFTLSADHISGGRISTDTYITFTHKLNEWATVKNNIFDAFKIYSLSVNYDVTNKTQVAVGRKINPKIASIGAIDGLQAETKAGNFTLGAVAGTSPDYTDYSFNPKLFEYGGYISHDINNKSGNMSSSLAFFQQTSHGMTDRRFAYFQHDNSLIKNINLFVSSEVDLYALKDSIPTNTISLTSLYLSLRYRVSKQLSAYLSYDARKNVIYYETFKNYLDLLLQDATRQGYQLRINYRPSNSISSSLTGGYRFQKNDIHPMLNVNGFLTFSKVPGINSSVTFSTNWIQSSYVDGMIYGVQLDKELVPSKLSAGINYRLVDNKYLNATSGPRSLQHMAALELSWQISKKMYFSANYDGTFEKSNKYHSIYVSLTQRF</sequence>
<dbReference type="Proteomes" id="UP001193389">
    <property type="component" value="Chromosome"/>
</dbReference>